<proteinExistence type="predicted"/>
<dbReference type="AlphaFoldDB" id="A0A0F7W228"/>
<name>A0A0F7W228_STRLW</name>
<dbReference type="RefSeq" id="WP_242514048.1">
    <property type="nucleotide sequence ID" value="NZ_LN831790.1"/>
</dbReference>
<accession>A0A0F7W228</accession>
<dbReference type="Proteomes" id="UP000035016">
    <property type="component" value="Chromosome Chromosome"/>
</dbReference>
<sequence length="412" mass="44936">MLETGAGRRADAVLQADIVIVGAGAAGLSLAHRLPTAAPGHRAAPSVVLVEPPAGPLRAPRRTWCFWETGAGRFDPAVTASWEWLRVRDRHGAAVRRHIAPVRYKMIRSDDFEALVTGDLGKAPGVRRVEAAVDTVAVLPDGTAEVRGTDAAGVPVRLRGRWVFDSRPPPRPPAARTRLLQHFRGWFVRTSRPAFDPEVVDLMDFRTPQPARGLSFGYVLPTGRRTALVEYTEFGPAPLTADAYDAALEHYTRRVLGIGDARVLSTEQGVIPMTDAVFPRRIARSVFPIGAAGGATRAATGYTFSAVQRQSDAVARAVRAGRAPVPPPPHPARARMMDAVLLRALDTGRIDGPDFFFRLFARVPVRLLLRFLDGETRLYEDLSVGVRTPVLPMLRTAAEVPWLPRRVRPPAP</sequence>
<dbReference type="Pfam" id="PF05834">
    <property type="entry name" value="Lycopene_cycl"/>
    <property type="match status" value="1"/>
</dbReference>
<organism evidence="1 2">
    <name type="scientific">Streptomyces leeuwenhoekii</name>
    <dbReference type="NCBI Taxonomy" id="1437453"/>
    <lineage>
        <taxon>Bacteria</taxon>
        <taxon>Bacillati</taxon>
        <taxon>Actinomycetota</taxon>
        <taxon>Actinomycetes</taxon>
        <taxon>Kitasatosporales</taxon>
        <taxon>Streptomycetaceae</taxon>
        <taxon>Streptomyces</taxon>
    </lineage>
</organism>
<gene>
    <name evidence="1" type="primary">sle_65910</name>
</gene>
<evidence type="ECO:0000313" key="1">
    <source>
        <dbReference type="EMBL" id="CQR66045.1"/>
    </source>
</evidence>
<dbReference type="KEGG" id="sle:sle_65910"/>
<dbReference type="EMBL" id="LN831790">
    <property type="protein sequence ID" value="CQR66045.1"/>
    <property type="molecule type" value="Genomic_DNA"/>
</dbReference>
<protein>
    <submittedName>
        <fullName evidence="1">Lycopene Cyclase</fullName>
    </submittedName>
</protein>
<reference evidence="1 2" key="1">
    <citation type="submission" date="2015-02" db="EMBL/GenBank/DDBJ databases">
        <authorList>
            <person name="Gomez-Escribano P.J."/>
        </authorList>
    </citation>
    <scope>NUCLEOTIDE SEQUENCE [LARGE SCALE GENOMIC DNA]</scope>
    <source>
        <strain evidence="2">C34 (DSM 42122 / NRRL B-24963)</strain>
    </source>
</reference>
<evidence type="ECO:0000313" key="2">
    <source>
        <dbReference type="Proteomes" id="UP000035016"/>
    </source>
</evidence>
<dbReference type="SUPFAM" id="SSF51905">
    <property type="entry name" value="FAD/NAD(P)-binding domain"/>
    <property type="match status" value="1"/>
</dbReference>
<dbReference type="InterPro" id="IPR036188">
    <property type="entry name" value="FAD/NAD-bd_sf"/>
</dbReference>